<dbReference type="AlphaFoldDB" id="A0AAJ6NQA0"/>
<protein>
    <submittedName>
        <fullName evidence="1">Uncharacterized protein</fullName>
    </submittedName>
</protein>
<proteinExistence type="predicted"/>
<keyword evidence="2" id="KW-1185">Reference proteome</keyword>
<accession>A0AAJ6NQA0</accession>
<sequence>MTLYAKIWEASLQQHFVETDTSLIAFDRTPFIIYAGSKDPEHVAESQRHGAIGCTNNPNELFEMVLFALSRVANNMS</sequence>
<dbReference type="KEGG" id="hbq:QI031_22730"/>
<gene>
    <name evidence="1" type="ORF">QI031_22730</name>
</gene>
<organism evidence="1 2">
    <name type="scientific">Halotia branconii CENA392</name>
    <dbReference type="NCBI Taxonomy" id="1539056"/>
    <lineage>
        <taxon>Bacteria</taxon>
        <taxon>Bacillati</taxon>
        <taxon>Cyanobacteriota</taxon>
        <taxon>Cyanophyceae</taxon>
        <taxon>Nostocales</taxon>
        <taxon>Nodulariaceae</taxon>
        <taxon>Halotia</taxon>
    </lineage>
</organism>
<dbReference type="RefSeq" id="WP_281481881.1">
    <property type="nucleotide sequence ID" value="NZ_CP124543.1"/>
</dbReference>
<reference evidence="1 2" key="1">
    <citation type="journal article" date="2023" name="Limnol Oceanogr Lett">
        <title>Environmental adaptations by the intertidal Antarctic cyanobacterium Halotia branconii CENA392 as revealed using long-read genome sequencing.</title>
        <authorList>
            <person name="Dextro R.B."/>
            <person name="Delbaje E."/>
            <person name="Freitas P.N.N."/>
            <person name="Geraldes V."/>
            <person name="Pinto E."/>
            <person name="Long P.F."/>
            <person name="Fiore M.F."/>
        </authorList>
    </citation>
    <scope>NUCLEOTIDE SEQUENCE [LARGE SCALE GENOMIC DNA]</scope>
    <source>
        <strain evidence="1 2">CENA392</strain>
    </source>
</reference>
<dbReference type="EMBL" id="CP124543">
    <property type="protein sequence ID" value="WGV24561.1"/>
    <property type="molecule type" value="Genomic_DNA"/>
</dbReference>
<dbReference type="Proteomes" id="UP001223520">
    <property type="component" value="Chromosome"/>
</dbReference>
<evidence type="ECO:0000313" key="2">
    <source>
        <dbReference type="Proteomes" id="UP001223520"/>
    </source>
</evidence>
<name>A0AAJ6NQA0_9CYAN</name>
<evidence type="ECO:0000313" key="1">
    <source>
        <dbReference type="EMBL" id="WGV24561.1"/>
    </source>
</evidence>